<evidence type="ECO:0000256" key="1">
    <source>
        <dbReference type="ARBA" id="ARBA00004196"/>
    </source>
</evidence>
<evidence type="ECO:0000256" key="4">
    <source>
        <dbReference type="ARBA" id="ARBA00022729"/>
    </source>
</evidence>
<dbReference type="InterPro" id="IPR000914">
    <property type="entry name" value="SBP_5_dom"/>
</dbReference>
<keyword evidence="5" id="KW-1133">Transmembrane helix</keyword>
<dbReference type="OrthoDB" id="9796817at2"/>
<dbReference type="SUPFAM" id="SSF53850">
    <property type="entry name" value="Periplasmic binding protein-like II"/>
    <property type="match status" value="1"/>
</dbReference>
<evidence type="ECO:0000313" key="7">
    <source>
        <dbReference type="EMBL" id="KFI82016.1"/>
    </source>
</evidence>
<keyword evidence="4" id="KW-0732">Signal</keyword>
<dbReference type="eggNOG" id="COG0747">
    <property type="taxonomic scope" value="Bacteria"/>
</dbReference>
<accession>A0A087CFG6</accession>
<dbReference type="InterPro" id="IPR039424">
    <property type="entry name" value="SBP_5"/>
</dbReference>
<feature type="domain" description="Solute-binding protein family 5" evidence="6">
    <location>
        <begin position="92"/>
        <end position="425"/>
    </location>
</feature>
<dbReference type="GO" id="GO:0015833">
    <property type="term" value="P:peptide transport"/>
    <property type="evidence" value="ECO:0007669"/>
    <property type="project" value="TreeGrafter"/>
</dbReference>
<dbReference type="GeneID" id="98300069"/>
<dbReference type="InterPro" id="IPR030678">
    <property type="entry name" value="Peptide/Ni-bd"/>
</dbReference>
<dbReference type="AlphaFoldDB" id="A0A087CFG6"/>
<evidence type="ECO:0000256" key="5">
    <source>
        <dbReference type="SAM" id="Phobius"/>
    </source>
</evidence>
<sequence>MERNERGSWKSGIIFLVALVLLSAVAWVGWSLLNHRSLLPNNTVVSQAGITIGAVTPPKSLDIRSEDNDAVTQALLGNVYQTIVGKNADNAPAPGIARSWDISKDALTYTFHLNDGMHFSNGHVLDSEDVVWSLQQTITKQYAGADDLTLLASVDATAADTVRITLKSPDPALLRTLSGRAGIVYDEQAKINYSTQAAGSGPYQVADWRNGESLKLIRNQRYWGSQAKVESVTLRYFGSASTMSKALESGELDAATGLDAGGLQKAENNTSLTVGKGVSQDSVVLAFNTDTASVLSDQRLRQAIRYLIDSDGIVKAQQGLGAAIGGPFTPLDAGYEDLTGLFPLDPAKGTSLASYFPPSYYGGSLRFIYPESYGAQLGQLIKEQLAKGGIPVTVSMISEADWKQTVESQRAFDMTLITMSSGTDAGSFANPSDTITKYDSPTAQESYKKAQASTSDEAYTAALKSYARTVAQEAPADWLFMKVPVTASVRKISGMPSNMTDSYLPLWNISSQ</sequence>
<evidence type="ECO:0000256" key="3">
    <source>
        <dbReference type="ARBA" id="ARBA00022448"/>
    </source>
</evidence>
<comment type="caution">
    <text evidence="7">The sequence shown here is derived from an EMBL/GenBank/DDBJ whole genome shotgun (WGS) entry which is preliminary data.</text>
</comment>
<dbReference type="GO" id="GO:0030313">
    <property type="term" value="C:cell envelope"/>
    <property type="evidence" value="ECO:0007669"/>
    <property type="project" value="UniProtKB-SubCell"/>
</dbReference>
<feature type="transmembrane region" description="Helical" evidence="5">
    <location>
        <begin position="12"/>
        <end position="33"/>
    </location>
</feature>
<dbReference type="Pfam" id="PF00496">
    <property type="entry name" value="SBP_bac_5"/>
    <property type="match status" value="1"/>
</dbReference>
<dbReference type="PANTHER" id="PTHR30290">
    <property type="entry name" value="PERIPLASMIC BINDING COMPONENT OF ABC TRANSPORTER"/>
    <property type="match status" value="1"/>
</dbReference>
<dbReference type="GO" id="GO:0043190">
    <property type="term" value="C:ATP-binding cassette (ABC) transporter complex"/>
    <property type="evidence" value="ECO:0007669"/>
    <property type="project" value="InterPro"/>
</dbReference>
<dbReference type="PANTHER" id="PTHR30290:SF10">
    <property type="entry name" value="PERIPLASMIC OLIGOPEPTIDE-BINDING PROTEIN-RELATED"/>
    <property type="match status" value="1"/>
</dbReference>
<evidence type="ECO:0000313" key="8">
    <source>
        <dbReference type="Proteomes" id="UP000029050"/>
    </source>
</evidence>
<keyword evidence="8" id="KW-1185">Reference proteome</keyword>
<dbReference type="STRING" id="218140.BPSY_0864"/>
<dbReference type="EMBL" id="JGZI01000009">
    <property type="protein sequence ID" value="KFI82016.1"/>
    <property type="molecule type" value="Genomic_DNA"/>
</dbReference>
<proteinExistence type="inferred from homology"/>
<dbReference type="RefSeq" id="WP_033494599.1">
    <property type="nucleotide sequence ID" value="NZ_JGZI01000009.1"/>
</dbReference>
<dbReference type="GO" id="GO:1904680">
    <property type="term" value="F:peptide transmembrane transporter activity"/>
    <property type="evidence" value="ECO:0007669"/>
    <property type="project" value="TreeGrafter"/>
</dbReference>
<comment type="similarity">
    <text evidence="2">Belongs to the bacterial solute-binding protein 5 family.</text>
</comment>
<evidence type="ECO:0000256" key="2">
    <source>
        <dbReference type="ARBA" id="ARBA00005695"/>
    </source>
</evidence>
<comment type="subcellular location">
    <subcellularLocation>
        <location evidence="1">Cell envelope</location>
    </subcellularLocation>
</comment>
<gene>
    <name evidence="7" type="ORF">BPSY_0864</name>
</gene>
<reference evidence="7 8" key="1">
    <citation type="submission" date="2014-03" db="EMBL/GenBank/DDBJ databases">
        <title>Genomics of Bifidobacteria.</title>
        <authorList>
            <person name="Ventura M."/>
            <person name="Milani C."/>
            <person name="Lugli G.A."/>
        </authorList>
    </citation>
    <scope>NUCLEOTIDE SEQUENCE [LARGE SCALE GENOMIC DNA]</scope>
    <source>
        <strain evidence="7 8">LMG 21775</strain>
    </source>
</reference>
<dbReference type="Proteomes" id="UP000029050">
    <property type="component" value="Unassembled WGS sequence"/>
</dbReference>
<name>A0A087CFG6_9BIFI</name>
<protein>
    <submittedName>
        <fullName evidence="7">ABC transporter, extracellular substrate binding protein, probably Oligopeptide porter</fullName>
    </submittedName>
</protein>
<keyword evidence="5" id="KW-0472">Membrane</keyword>
<organism evidence="7 8">
    <name type="scientific">Bifidobacterium psychraerophilum</name>
    <dbReference type="NCBI Taxonomy" id="218140"/>
    <lineage>
        <taxon>Bacteria</taxon>
        <taxon>Bacillati</taxon>
        <taxon>Actinomycetota</taxon>
        <taxon>Actinomycetes</taxon>
        <taxon>Bifidobacteriales</taxon>
        <taxon>Bifidobacteriaceae</taxon>
        <taxon>Bifidobacterium</taxon>
    </lineage>
</organism>
<evidence type="ECO:0000259" key="6">
    <source>
        <dbReference type="Pfam" id="PF00496"/>
    </source>
</evidence>
<dbReference type="PIRSF" id="PIRSF002741">
    <property type="entry name" value="MppA"/>
    <property type="match status" value="1"/>
</dbReference>
<keyword evidence="5" id="KW-0812">Transmembrane</keyword>
<dbReference type="Gene3D" id="3.10.105.10">
    <property type="entry name" value="Dipeptide-binding Protein, Domain 3"/>
    <property type="match status" value="1"/>
</dbReference>
<dbReference type="GO" id="GO:0042597">
    <property type="term" value="C:periplasmic space"/>
    <property type="evidence" value="ECO:0007669"/>
    <property type="project" value="UniProtKB-ARBA"/>
</dbReference>
<dbReference type="Gene3D" id="3.40.190.10">
    <property type="entry name" value="Periplasmic binding protein-like II"/>
    <property type="match status" value="1"/>
</dbReference>
<keyword evidence="3" id="KW-0813">Transport</keyword>